<reference evidence="2" key="1">
    <citation type="submission" date="2018-05" db="EMBL/GenBank/DDBJ databases">
        <authorList>
            <person name="Lanie J.A."/>
            <person name="Ng W.-L."/>
            <person name="Kazmierczak K.M."/>
            <person name="Andrzejewski T.M."/>
            <person name="Davidsen T.M."/>
            <person name="Wayne K.J."/>
            <person name="Tettelin H."/>
            <person name="Glass J.I."/>
            <person name="Rusch D."/>
            <person name="Podicherti R."/>
            <person name="Tsui H.-C.T."/>
            <person name="Winkler M.E."/>
        </authorList>
    </citation>
    <scope>NUCLEOTIDE SEQUENCE</scope>
</reference>
<name>A0A382HJE9_9ZZZZ</name>
<sequence>AREIREKIHNRELSAVEVMDAHLMQIERVNSTVNAIITLHSDRAMDSAKAADAAIAKGEYIGPLHGLPTAVKDLTPTKGMRTTFGSPIFKDNVPNQDAIIVERTKQAGAIIIGKTNTPEFGAGSQTFNTVFGATLNPYDTSKTCGGSSGGAGVSLACRMLPIADGTDLGGSLRNPANFNNVVGFRPSPGRVPAVSPLGWDTLSVQGPMARTVGDVALYLSAIAGPDNRSPISIDQPGATFAAPLGRDFTGVRIAYVPDLNGLPIDARVVSIIKTTVGVLESLGCVVDQAAPDFSNADEVFKTLRAWRAASLRAELLKEHRGLIKDTVISEIEAGLKLTASIVGRAEEMRTTYFNRVRAFMETYEFMVMPVNQVPPFDVTIEYPTEINGVQMETYIDWMKSCYYISSLGLPAASVPCGFTPEGLPVGLQIVGRHHDDFGVLQLANAFETASLFGERLPGVLQ</sequence>
<dbReference type="Gene3D" id="3.90.1300.10">
    <property type="entry name" value="Amidase signature (AS) domain"/>
    <property type="match status" value="1"/>
</dbReference>
<feature type="domain" description="Amidase" evidence="1">
    <location>
        <begin position="17"/>
        <end position="440"/>
    </location>
</feature>
<dbReference type="GO" id="GO:0003824">
    <property type="term" value="F:catalytic activity"/>
    <property type="evidence" value="ECO:0007669"/>
    <property type="project" value="InterPro"/>
</dbReference>
<accession>A0A382HJE9</accession>
<feature type="non-terminal residue" evidence="2">
    <location>
        <position position="1"/>
    </location>
</feature>
<evidence type="ECO:0000259" key="1">
    <source>
        <dbReference type="Pfam" id="PF01425"/>
    </source>
</evidence>
<dbReference type="SUPFAM" id="SSF75304">
    <property type="entry name" value="Amidase signature (AS) enzymes"/>
    <property type="match status" value="1"/>
</dbReference>
<dbReference type="InterPro" id="IPR036928">
    <property type="entry name" value="AS_sf"/>
</dbReference>
<dbReference type="PANTHER" id="PTHR11895">
    <property type="entry name" value="TRANSAMIDASE"/>
    <property type="match status" value="1"/>
</dbReference>
<dbReference type="InterPro" id="IPR000120">
    <property type="entry name" value="Amidase"/>
</dbReference>
<evidence type="ECO:0000313" key="2">
    <source>
        <dbReference type="EMBL" id="SVB87057.1"/>
    </source>
</evidence>
<dbReference type="Pfam" id="PF01425">
    <property type="entry name" value="Amidase"/>
    <property type="match status" value="1"/>
</dbReference>
<dbReference type="PROSITE" id="PS00571">
    <property type="entry name" value="AMIDASES"/>
    <property type="match status" value="1"/>
</dbReference>
<dbReference type="InterPro" id="IPR023631">
    <property type="entry name" value="Amidase_dom"/>
</dbReference>
<dbReference type="PANTHER" id="PTHR11895:SF76">
    <property type="entry name" value="INDOLEACETAMIDE HYDROLASE"/>
    <property type="match status" value="1"/>
</dbReference>
<dbReference type="EMBL" id="UINC01061462">
    <property type="protein sequence ID" value="SVB87057.1"/>
    <property type="molecule type" value="Genomic_DNA"/>
</dbReference>
<organism evidence="2">
    <name type="scientific">marine metagenome</name>
    <dbReference type="NCBI Taxonomy" id="408172"/>
    <lineage>
        <taxon>unclassified sequences</taxon>
        <taxon>metagenomes</taxon>
        <taxon>ecological metagenomes</taxon>
    </lineage>
</organism>
<proteinExistence type="predicted"/>
<protein>
    <recommendedName>
        <fullName evidence="1">Amidase domain-containing protein</fullName>
    </recommendedName>
</protein>
<dbReference type="InterPro" id="IPR020556">
    <property type="entry name" value="Amidase_CS"/>
</dbReference>
<dbReference type="AlphaFoldDB" id="A0A382HJE9"/>
<dbReference type="NCBIfam" id="NF005686">
    <property type="entry name" value="PRK07486.1"/>
    <property type="match status" value="1"/>
</dbReference>
<gene>
    <name evidence="2" type="ORF">METZ01_LOCUS239911</name>
</gene>